<evidence type="ECO:0000313" key="3">
    <source>
        <dbReference type="EMBL" id="BBY08728.1"/>
    </source>
</evidence>
<dbReference type="SUPFAM" id="SSF103473">
    <property type="entry name" value="MFS general substrate transporter"/>
    <property type="match status" value="1"/>
</dbReference>
<keyword evidence="2" id="KW-1133">Transmembrane helix</keyword>
<evidence type="ECO:0000256" key="1">
    <source>
        <dbReference type="SAM" id="MobiDB-lite"/>
    </source>
</evidence>
<evidence type="ECO:0008006" key="7">
    <source>
        <dbReference type="Google" id="ProtNLM"/>
    </source>
</evidence>
<dbReference type="InterPro" id="IPR036259">
    <property type="entry name" value="MFS_trans_sf"/>
</dbReference>
<sequence>MHAAEFAFIGPMVGSLARIYGGRVADRFGGGRVTLTVFGGMIAVTGALAGISTHHDHTAGATSTAATIECVACFIALFALSGLGKGAVFKLIPTAVDARSYTRVFSEPERRQWSRNMSGALIGFAAAAGAFGGVGINLALRASPTKASAPTPRRCGPFWRPMSPQRSSRGQCTRPEAKWG</sequence>
<dbReference type="KEGG" id="mnv:MNVI_40460"/>
<keyword evidence="2" id="KW-0472">Membrane</keyword>
<dbReference type="Proteomes" id="UP000192374">
    <property type="component" value="Unassembled WGS sequence"/>
</dbReference>
<dbReference type="Gene3D" id="1.20.1250.20">
    <property type="entry name" value="MFS general substrate transporter like domains"/>
    <property type="match status" value="1"/>
</dbReference>
<accession>A0A7I7PJB5</accession>
<protein>
    <recommendedName>
        <fullName evidence="7">MFS transporter</fullName>
    </recommendedName>
</protein>
<dbReference type="EMBL" id="AP022583">
    <property type="protein sequence ID" value="BBY08728.1"/>
    <property type="molecule type" value="Genomic_DNA"/>
</dbReference>
<feature type="transmembrane region" description="Helical" evidence="2">
    <location>
        <begin position="33"/>
        <end position="53"/>
    </location>
</feature>
<dbReference type="EMBL" id="MVIC01000072">
    <property type="protein sequence ID" value="ORB10951.1"/>
    <property type="molecule type" value="Genomic_DNA"/>
</dbReference>
<feature type="region of interest" description="Disordered" evidence="1">
    <location>
        <begin position="146"/>
        <end position="180"/>
    </location>
</feature>
<keyword evidence="5" id="KW-1185">Reference proteome</keyword>
<evidence type="ECO:0000313" key="6">
    <source>
        <dbReference type="Proteomes" id="UP000466894"/>
    </source>
</evidence>
<name>A0A7I7PJB5_9MYCO</name>
<proteinExistence type="predicted"/>
<organism evidence="3 6">
    <name type="scientific">Mycobacterium noviomagense</name>
    <dbReference type="NCBI Taxonomy" id="459858"/>
    <lineage>
        <taxon>Bacteria</taxon>
        <taxon>Bacillati</taxon>
        <taxon>Actinomycetota</taxon>
        <taxon>Actinomycetes</taxon>
        <taxon>Mycobacteriales</taxon>
        <taxon>Mycobacteriaceae</taxon>
        <taxon>Mycobacterium</taxon>
    </lineage>
</organism>
<reference evidence="3 6" key="2">
    <citation type="journal article" date="2019" name="Emerg. Microbes Infect.">
        <title>Comprehensive subspecies identification of 175 nontuberculous mycobacteria species based on 7547 genomic profiles.</title>
        <authorList>
            <person name="Matsumoto Y."/>
            <person name="Kinjo T."/>
            <person name="Motooka D."/>
            <person name="Nabeya D."/>
            <person name="Jung N."/>
            <person name="Uechi K."/>
            <person name="Horii T."/>
            <person name="Iida T."/>
            <person name="Fujita J."/>
            <person name="Nakamura S."/>
        </authorList>
    </citation>
    <scope>NUCLEOTIDE SEQUENCE [LARGE SCALE GENOMIC DNA]</scope>
    <source>
        <strain evidence="3 6">JCM 16367</strain>
    </source>
</reference>
<evidence type="ECO:0000313" key="5">
    <source>
        <dbReference type="Proteomes" id="UP000192374"/>
    </source>
</evidence>
<evidence type="ECO:0000256" key="2">
    <source>
        <dbReference type="SAM" id="Phobius"/>
    </source>
</evidence>
<feature type="transmembrane region" description="Helical" evidence="2">
    <location>
        <begin position="59"/>
        <end position="80"/>
    </location>
</feature>
<dbReference type="Proteomes" id="UP000466894">
    <property type="component" value="Chromosome"/>
</dbReference>
<gene>
    <name evidence="4" type="ORF">BST37_21575</name>
    <name evidence="3" type="ORF">MNVI_40460</name>
</gene>
<evidence type="ECO:0000313" key="4">
    <source>
        <dbReference type="EMBL" id="ORB10951.1"/>
    </source>
</evidence>
<keyword evidence="2" id="KW-0812">Transmembrane</keyword>
<reference evidence="4 5" key="1">
    <citation type="submission" date="2017-02" db="EMBL/GenBank/DDBJ databases">
        <title>The new phylogeny of genus Mycobacterium.</title>
        <authorList>
            <person name="Tortoli E."/>
            <person name="Trovato A."/>
            <person name="Cirillo D.M."/>
        </authorList>
    </citation>
    <scope>NUCLEOTIDE SEQUENCE [LARGE SCALE GENOMIC DNA]</scope>
    <source>
        <strain evidence="4 5">DSM 45145</strain>
    </source>
</reference>
<dbReference type="AlphaFoldDB" id="A0A7I7PJB5"/>
<feature type="transmembrane region" description="Helical" evidence="2">
    <location>
        <begin position="120"/>
        <end position="140"/>
    </location>
</feature>
<reference evidence="3" key="3">
    <citation type="submission" date="2020-02" db="EMBL/GenBank/DDBJ databases">
        <authorList>
            <person name="Matsumoto Y."/>
            <person name="Motooka D."/>
            <person name="Nakamura S."/>
        </authorList>
    </citation>
    <scope>NUCLEOTIDE SEQUENCE</scope>
    <source>
        <strain evidence="3">JCM 16367</strain>
    </source>
</reference>